<keyword evidence="4" id="KW-0378">Hydrolase</keyword>
<evidence type="ECO:0000313" key="8">
    <source>
        <dbReference type="Proteomes" id="UP000244093"/>
    </source>
</evidence>
<evidence type="ECO:0000256" key="4">
    <source>
        <dbReference type="ARBA" id="ARBA00022801"/>
    </source>
</evidence>
<comment type="caution">
    <text evidence="7">The sequence shown here is derived from an EMBL/GenBank/DDBJ whole genome shotgun (WGS) entry which is preliminary data.</text>
</comment>
<comment type="cofactor">
    <cofactor evidence="1">
        <name>Mg(2+)</name>
        <dbReference type="ChEBI" id="CHEBI:18420"/>
    </cofactor>
</comment>
<evidence type="ECO:0000256" key="3">
    <source>
        <dbReference type="ARBA" id="ARBA00012953"/>
    </source>
</evidence>
<evidence type="ECO:0000313" key="7">
    <source>
        <dbReference type="EMBL" id="PUA33871.1"/>
    </source>
</evidence>
<evidence type="ECO:0000256" key="6">
    <source>
        <dbReference type="ARBA" id="ARBA00033711"/>
    </source>
</evidence>
<dbReference type="AlphaFoldDB" id="A0A2R7Y8J4"/>
<dbReference type="EC" id="3.1.3.71" evidence="3"/>
<dbReference type="SUPFAM" id="SSF142823">
    <property type="entry name" value="ComB-like"/>
    <property type="match status" value="1"/>
</dbReference>
<keyword evidence="5" id="KW-0460">Magnesium</keyword>
<dbReference type="InterPro" id="IPR005238">
    <property type="entry name" value="ComB-like"/>
</dbReference>
<dbReference type="Gene3D" id="3.90.1560.10">
    <property type="entry name" value="ComB-like"/>
    <property type="match status" value="1"/>
</dbReference>
<comment type="similarity">
    <text evidence="2">Belongs to the ComB family.</text>
</comment>
<reference evidence="7 8" key="1">
    <citation type="journal article" date="2018" name="Syst. Appl. Microbiol.">
        <title>A new symbiotic nanoarchaeote (Candidatus Nanoclepta minutus) and its host (Zestosphaera tikiterensis gen. nov., sp. nov.) from a New Zealand hot spring.</title>
        <authorList>
            <person name="St John E."/>
            <person name="Liu Y."/>
            <person name="Podar M."/>
            <person name="Stott M.B."/>
            <person name="Meneghin J."/>
            <person name="Chen Z."/>
            <person name="Lagutin K."/>
            <person name="Mitchell K."/>
            <person name="Reysenbach A.L."/>
        </authorList>
    </citation>
    <scope>NUCLEOTIDE SEQUENCE [LARGE SCALE GENOMIC DNA]</scope>
    <source>
        <strain evidence="7">NZ3</strain>
    </source>
</reference>
<dbReference type="GO" id="GO:0050532">
    <property type="term" value="F:2-phosphosulfolactate phosphatase activity"/>
    <property type="evidence" value="ECO:0007669"/>
    <property type="project" value="UniProtKB-EC"/>
</dbReference>
<comment type="catalytic activity">
    <reaction evidence="6">
        <text>(2R)-O-phospho-3-sulfolactate + H2O = (2R)-3-sulfolactate + phosphate</text>
        <dbReference type="Rhea" id="RHEA:23416"/>
        <dbReference type="ChEBI" id="CHEBI:15377"/>
        <dbReference type="ChEBI" id="CHEBI:15597"/>
        <dbReference type="ChEBI" id="CHEBI:43474"/>
        <dbReference type="ChEBI" id="CHEBI:58738"/>
        <dbReference type="EC" id="3.1.3.71"/>
    </reaction>
</comment>
<sequence>MKVYAGFFKKALAEQPGDAVVVVDVLRFSTTVATALHIGIREVIVREDLCDALEVAQRLEAPLIAEVDGFKPGEANLDNSPTEVILLLSRRPPEKVVIRSTAGASILAEAVKRKCKEIIVGGLVNAAAIARYLSSIKPQSVSIVMAGFRGEMFAVEDLLGAGAIVAELLKMAPNSDGAQLLTDEALVAYELYMANRQHLVELVSRSRSGRLLIETGRIKDVEFCSKVNTIDVVPKVKNYEEVVLTKHQ</sequence>
<gene>
    <name evidence="7" type="ORF">B7O98_00150</name>
</gene>
<dbReference type="Proteomes" id="UP000244093">
    <property type="component" value="Unassembled WGS sequence"/>
</dbReference>
<dbReference type="Pfam" id="PF04029">
    <property type="entry name" value="2-ph_phosp"/>
    <property type="match status" value="1"/>
</dbReference>
<dbReference type="GO" id="GO:0000287">
    <property type="term" value="F:magnesium ion binding"/>
    <property type="evidence" value="ECO:0007669"/>
    <property type="project" value="InterPro"/>
</dbReference>
<organism evidence="7 8">
    <name type="scientific">Zestosphaera tikiterensis</name>
    <dbReference type="NCBI Taxonomy" id="1973259"/>
    <lineage>
        <taxon>Archaea</taxon>
        <taxon>Thermoproteota</taxon>
        <taxon>Thermoprotei</taxon>
        <taxon>Desulfurococcales</taxon>
        <taxon>Desulfurococcaceae</taxon>
        <taxon>Zestosphaera</taxon>
    </lineage>
</organism>
<accession>A0A2R7Y8J4</accession>
<protein>
    <recommendedName>
        <fullName evidence="3">2-phosphosulfolactate phosphatase</fullName>
        <ecNumber evidence="3">3.1.3.71</ecNumber>
    </recommendedName>
</protein>
<dbReference type="InterPro" id="IPR036702">
    <property type="entry name" value="ComB-like_sf"/>
</dbReference>
<dbReference type="PANTHER" id="PTHR37311">
    <property type="entry name" value="2-PHOSPHOSULFOLACTATE PHOSPHATASE-RELATED"/>
    <property type="match status" value="1"/>
</dbReference>
<name>A0A2R7Y8J4_9CREN</name>
<proteinExistence type="inferred from homology"/>
<dbReference type="EMBL" id="NBVN01000001">
    <property type="protein sequence ID" value="PUA33871.1"/>
    <property type="molecule type" value="Genomic_DNA"/>
</dbReference>
<evidence type="ECO:0000256" key="1">
    <source>
        <dbReference type="ARBA" id="ARBA00001946"/>
    </source>
</evidence>
<evidence type="ECO:0000256" key="2">
    <source>
        <dbReference type="ARBA" id="ARBA00009997"/>
    </source>
</evidence>
<dbReference type="GO" id="GO:0050545">
    <property type="term" value="F:sulfopyruvate decarboxylase activity"/>
    <property type="evidence" value="ECO:0007669"/>
    <property type="project" value="TreeGrafter"/>
</dbReference>
<evidence type="ECO:0000256" key="5">
    <source>
        <dbReference type="ARBA" id="ARBA00022842"/>
    </source>
</evidence>
<dbReference type="PANTHER" id="PTHR37311:SF1">
    <property type="entry name" value="2-PHOSPHOSULFOLACTATE PHOSPHATASE-RELATED"/>
    <property type="match status" value="1"/>
</dbReference>